<dbReference type="EMBL" id="CALTRL010005881">
    <property type="protein sequence ID" value="CAH7687495.1"/>
    <property type="molecule type" value="Genomic_DNA"/>
</dbReference>
<name>A0AAV0BMX2_PHAPC</name>
<evidence type="ECO:0000259" key="9">
    <source>
        <dbReference type="PROSITE" id="PS50157"/>
    </source>
</evidence>
<comment type="caution">
    <text evidence="10">The sequence shown here is derived from an EMBL/GenBank/DDBJ whole genome shotgun (WGS) entry which is preliminary data.</text>
</comment>
<dbReference type="InterPro" id="IPR013087">
    <property type="entry name" value="Znf_C2H2_type"/>
</dbReference>
<accession>A0AAV0BMX2</accession>
<keyword evidence="6" id="KW-0804">Transcription</keyword>
<keyword evidence="5" id="KW-0805">Transcription regulation</keyword>
<evidence type="ECO:0000256" key="6">
    <source>
        <dbReference type="ARBA" id="ARBA00023163"/>
    </source>
</evidence>
<keyword evidence="2" id="KW-0677">Repeat</keyword>
<dbReference type="PANTHER" id="PTHR23235:SF120">
    <property type="entry name" value="KRUPPEL-LIKE FACTOR 15"/>
    <property type="match status" value="1"/>
</dbReference>
<dbReference type="GO" id="GO:0000978">
    <property type="term" value="F:RNA polymerase II cis-regulatory region sequence-specific DNA binding"/>
    <property type="evidence" value="ECO:0007669"/>
    <property type="project" value="TreeGrafter"/>
</dbReference>
<dbReference type="FunFam" id="3.30.160.60:FF:000032">
    <property type="entry name" value="Krueppel-like factor 4"/>
    <property type="match status" value="1"/>
</dbReference>
<dbReference type="SMART" id="SM00355">
    <property type="entry name" value="ZnF_C2H2"/>
    <property type="match status" value="2"/>
</dbReference>
<dbReference type="PROSITE" id="PS50157">
    <property type="entry name" value="ZINC_FINGER_C2H2_2"/>
    <property type="match status" value="2"/>
</dbReference>
<keyword evidence="4" id="KW-0862">Zinc</keyword>
<keyword evidence="11" id="KW-1185">Reference proteome</keyword>
<evidence type="ECO:0000313" key="11">
    <source>
        <dbReference type="Proteomes" id="UP001153365"/>
    </source>
</evidence>
<feature type="compositionally biased region" description="Polar residues" evidence="8">
    <location>
        <begin position="17"/>
        <end position="31"/>
    </location>
</feature>
<feature type="compositionally biased region" description="Basic and acidic residues" evidence="8">
    <location>
        <begin position="1"/>
        <end position="16"/>
    </location>
</feature>
<reference evidence="10" key="1">
    <citation type="submission" date="2022-06" db="EMBL/GenBank/DDBJ databases">
        <authorList>
            <consortium name="SYNGENTA / RWTH Aachen University"/>
        </authorList>
    </citation>
    <scope>NUCLEOTIDE SEQUENCE</scope>
</reference>
<organism evidence="10 11">
    <name type="scientific">Phakopsora pachyrhizi</name>
    <name type="common">Asian soybean rust disease fungus</name>
    <dbReference type="NCBI Taxonomy" id="170000"/>
    <lineage>
        <taxon>Eukaryota</taxon>
        <taxon>Fungi</taxon>
        <taxon>Dikarya</taxon>
        <taxon>Basidiomycota</taxon>
        <taxon>Pucciniomycotina</taxon>
        <taxon>Pucciniomycetes</taxon>
        <taxon>Pucciniales</taxon>
        <taxon>Phakopsoraceae</taxon>
        <taxon>Phakopsora</taxon>
    </lineage>
</organism>
<feature type="region of interest" description="Disordered" evidence="8">
    <location>
        <begin position="1"/>
        <end position="31"/>
    </location>
</feature>
<dbReference type="PROSITE" id="PS00028">
    <property type="entry name" value="ZINC_FINGER_C2H2_1"/>
    <property type="match status" value="2"/>
</dbReference>
<evidence type="ECO:0000256" key="4">
    <source>
        <dbReference type="ARBA" id="ARBA00022833"/>
    </source>
</evidence>
<keyword evidence="3 7" id="KW-0863">Zinc-finger</keyword>
<gene>
    <name evidence="10" type="ORF">PPACK8108_LOCUS22285</name>
</gene>
<evidence type="ECO:0000256" key="2">
    <source>
        <dbReference type="ARBA" id="ARBA00022737"/>
    </source>
</evidence>
<dbReference type="Gene3D" id="3.30.160.60">
    <property type="entry name" value="Classic Zinc Finger"/>
    <property type="match status" value="3"/>
</dbReference>
<dbReference type="AlphaFoldDB" id="A0AAV0BMX2"/>
<feature type="region of interest" description="Disordered" evidence="8">
    <location>
        <begin position="467"/>
        <end position="488"/>
    </location>
</feature>
<dbReference type="SUPFAM" id="SSF57667">
    <property type="entry name" value="beta-beta-alpha zinc fingers"/>
    <property type="match status" value="2"/>
</dbReference>
<dbReference type="Pfam" id="PF00096">
    <property type="entry name" value="zf-C2H2"/>
    <property type="match status" value="1"/>
</dbReference>
<evidence type="ECO:0000256" key="8">
    <source>
        <dbReference type="SAM" id="MobiDB-lite"/>
    </source>
</evidence>
<dbReference type="Proteomes" id="UP001153365">
    <property type="component" value="Unassembled WGS sequence"/>
</dbReference>
<evidence type="ECO:0000313" key="10">
    <source>
        <dbReference type="EMBL" id="CAH7687495.1"/>
    </source>
</evidence>
<feature type="domain" description="C2H2-type" evidence="9">
    <location>
        <begin position="533"/>
        <end position="562"/>
    </location>
</feature>
<evidence type="ECO:0000256" key="5">
    <source>
        <dbReference type="ARBA" id="ARBA00023015"/>
    </source>
</evidence>
<proteinExistence type="predicted"/>
<sequence length="625" mass="69154">MTDSSPKSDHEAEKTSLDGSNATSSKAEGRGSQLQEFNIPCLTAFGLRVDQEKIALVAGAGEMLPYPESTPVLTLGRGKKKTRKISLMTNEELKDSFSGILNDSQLLQQKEIQEWSGACFSALALEASNFAARSDQAHSKQPPIVFDGLLDLETKSFQRPDASVHDWSTKNKLNLTVNTRLQPSRYGDFSQVAQAQMSSFSHQQPDFREIPFQNFNLPLDLINRGMDSAPAVFPNTASLKNGYYKSLKGHLLPTPPHSAGWLEPQNQFERPATMTCHEQFQVGYCNSHAKGVMEVKPKFGIDIGLFDSLPTPNSATFSSVHTPDSAAFQQSDVSFPLAPNVEFPLSTSSYLISHKLNSPTTTGGLPLTPLDIGTTFGDNTLPLNIFDQETQTCKNTFSLHQAPLSNITNEYTKQISGQKRVIQATDEYGNTRELKRNALTCDIFQNSYENLTQLKEDTSVTLAKKGSFGTRLKPGPKSKSTLIQHPPPLIHIGRTGGPGESGGIPKDILKCFYEPIHQSSQDTEGILTINKRYVCKMESCGRLFPRKTAIESHIQTHLEDKPFVCPVRDCNAAFVRQHDLRRHEHIHSGKKPFNCECGKGFARGDALMRHRQRGICVGSMVPRRC</sequence>
<feature type="domain" description="C2H2-type" evidence="9">
    <location>
        <begin position="563"/>
        <end position="592"/>
    </location>
</feature>
<protein>
    <submittedName>
        <fullName evidence="10">Expressed protein</fullName>
    </submittedName>
</protein>
<dbReference type="GO" id="GO:0008270">
    <property type="term" value="F:zinc ion binding"/>
    <property type="evidence" value="ECO:0007669"/>
    <property type="project" value="UniProtKB-KW"/>
</dbReference>
<evidence type="ECO:0000256" key="3">
    <source>
        <dbReference type="ARBA" id="ARBA00022771"/>
    </source>
</evidence>
<evidence type="ECO:0000256" key="1">
    <source>
        <dbReference type="ARBA" id="ARBA00022723"/>
    </source>
</evidence>
<dbReference type="GO" id="GO:0000981">
    <property type="term" value="F:DNA-binding transcription factor activity, RNA polymerase II-specific"/>
    <property type="evidence" value="ECO:0007669"/>
    <property type="project" value="TreeGrafter"/>
</dbReference>
<dbReference type="InterPro" id="IPR036236">
    <property type="entry name" value="Znf_C2H2_sf"/>
</dbReference>
<keyword evidence="1" id="KW-0479">Metal-binding</keyword>
<evidence type="ECO:0000256" key="7">
    <source>
        <dbReference type="PROSITE-ProRule" id="PRU00042"/>
    </source>
</evidence>
<dbReference type="PANTHER" id="PTHR23235">
    <property type="entry name" value="KRUEPPEL-LIKE TRANSCRIPTION FACTOR"/>
    <property type="match status" value="1"/>
</dbReference>